<dbReference type="Pfam" id="PF00625">
    <property type="entry name" value="Guanylate_kin"/>
    <property type="match status" value="1"/>
</dbReference>
<dbReference type="Gene3D" id="3.40.50.300">
    <property type="entry name" value="P-loop containing nucleotide triphosphate hydrolases"/>
    <property type="match status" value="1"/>
</dbReference>
<sequence>MENIFKINCLLRRDSTTITYVSDKTIKGLKVAQLCPRRIFIKPECIGSIIEMNKRMMEKQVKKTYEKLKTEQGFGKYFSAVIYGATPEDVYEQVKDIISEQTGPTI</sequence>
<gene>
    <name evidence="2" type="ORF">ABEB36_013029</name>
</gene>
<dbReference type="PROSITE" id="PS50052">
    <property type="entry name" value="GUANYLATE_KINASE_2"/>
    <property type="match status" value="1"/>
</dbReference>
<dbReference type="SUPFAM" id="SSF52540">
    <property type="entry name" value="P-loop containing nucleoside triphosphate hydrolases"/>
    <property type="match status" value="1"/>
</dbReference>
<dbReference type="InterPro" id="IPR027417">
    <property type="entry name" value="P-loop_NTPase"/>
</dbReference>
<evidence type="ECO:0000313" key="2">
    <source>
        <dbReference type="EMBL" id="KAL1490313.1"/>
    </source>
</evidence>
<reference evidence="2 3" key="1">
    <citation type="submission" date="2024-05" db="EMBL/GenBank/DDBJ databases">
        <title>Genetic variation in Jamaican populations of the coffee berry borer (Hypothenemus hampei).</title>
        <authorList>
            <person name="Errbii M."/>
            <person name="Myrie A."/>
        </authorList>
    </citation>
    <scope>NUCLEOTIDE SEQUENCE [LARGE SCALE GENOMIC DNA]</scope>
    <source>
        <strain evidence="2">JA-Hopewell-2020-01-JO</strain>
        <tissue evidence="2">Whole body</tissue>
    </source>
</reference>
<organism evidence="2 3">
    <name type="scientific">Hypothenemus hampei</name>
    <name type="common">Coffee berry borer</name>
    <dbReference type="NCBI Taxonomy" id="57062"/>
    <lineage>
        <taxon>Eukaryota</taxon>
        <taxon>Metazoa</taxon>
        <taxon>Ecdysozoa</taxon>
        <taxon>Arthropoda</taxon>
        <taxon>Hexapoda</taxon>
        <taxon>Insecta</taxon>
        <taxon>Pterygota</taxon>
        <taxon>Neoptera</taxon>
        <taxon>Endopterygota</taxon>
        <taxon>Coleoptera</taxon>
        <taxon>Polyphaga</taxon>
        <taxon>Cucujiformia</taxon>
        <taxon>Curculionidae</taxon>
        <taxon>Scolytinae</taxon>
        <taxon>Hypothenemus</taxon>
    </lineage>
</organism>
<dbReference type="InterPro" id="IPR008145">
    <property type="entry name" value="GK/Ca_channel_bsu"/>
</dbReference>
<dbReference type="InterPro" id="IPR008144">
    <property type="entry name" value="Guanylate_kin-like_dom"/>
</dbReference>
<comment type="caution">
    <text evidence="2">The sequence shown here is derived from an EMBL/GenBank/DDBJ whole genome shotgun (WGS) entry which is preliminary data.</text>
</comment>
<feature type="domain" description="Guanylate kinase-like" evidence="1">
    <location>
        <begin position="1"/>
        <end position="99"/>
    </location>
</feature>
<dbReference type="EMBL" id="JBDJPC010000010">
    <property type="protein sequence ID" value="KAL1490313.1"/>
    <property type="molecule type" value="Genomic_DNA"/>
</dbReference>
<accession>A0ABD1E6K5</accession>
<name>A0ABD1E6K5_HYPHA</name>
<evidence type="ECO:0000259" key="1">
    <source>
        <dbReference type="PROSITE" id="PS50052"/>
    </source>
</evidence>
<protein>
    <recommendedName>
        <fullName evidence="1">Guanylate kinase-like domain-containing protein</fullName>
    </recommendedName>
</protein>
<evidence type="ECO:0000313" key="3">
    <source>
        <dbReference type="Proteomes" id="UP001566132"/>
    </source>
</evidence>
<dbReference type="AlphaFoldDB" id="A0ABD1E6K5"/>
<proteinExistence type="predicted"/>
<keyword evidence="3" id="KW-1185">Reference proteome</keyword>
<dbReference type="Proteomes" id="UP001566132">
    <property type="component" value="Unassembled WGS sequence"/>
</dbReference>